<accession>A0A6J5LX13</accession>
<name>A0A6J5LX13_9CAUD</name>
<evidence type="ECO:0000313" key="2">
    <source>
        <dbReference type="EMBL" id="CAB4169815.1"/>
    </source>
</evidence>
<evidence type="ECO:0000313" key="1">
    <source>
        <dbReference type="EMBL" id="CAB4136219.1"/>
    </source>
</evidence>
<dbReference type="EMBL" id="LR796853">
    <property type="protein sequence ID" value="CAB4169815.1"/>
    <property type="molecule type" value="Genomic_DNA"/>
</dbReference>
<gene>
    <name evidence="3" type="ORF">UFOVP1334_38</name>
    <name evidence="1" type="ORF">UFOVP296_31</name>
    <name evidence="2" type="ORF">UFOVP912_6</name>
</gene>
<organism evidence="1">
    <name type="scientific">uncultured Caudovirales phage</name>
    <dbReference type="NCBI Taxonomy" id="2100421"/>
    <lineage>
        <taxon>Viruses</taxon>
        <taxon>Duplodnaviria</taxon>
        <taxon>Heunggongvirae</taxon>
        <taxon>Uroviricota</taxon>
        <taxon>Caudoviricetes</taxon>
        <taxon>Peduoviridae</taxon>
        <taxon>Maltschvirus</taxon>
        <taxon>Maltschvirus maltsch</taxon>
    </lineage>
</organism>
<protein>
    <submittedName>
        <fullName evidence="1">Uncharacterized protein</fullName>
    </submittedName>
</protein>
<dbReference type="EMBL" id="LR796314">
    <property type="protein sequence ID" value="CAB4136219.1"/>
    <property type="molecule type" value="Genomic_DNA"/>
</dbReference>
<evidence type="ECO:0000313" key="3">
    <source>
        <dbReference type="EMBL" id="CAB4199410.1"/>
    </source>
</evidence>
<sequence length="223" mass="23910">MSLSSEDTYVEINGTDSAATEYSFPHRVLEVSHIKIYKRIIAGGNFTLLTSGYTVSLVGAQGQTTAKVVFSSAVGSTNQLKLVRYLPVTQPFEYTVSGPFPAKSHEDGLDRAMMCIQQVSSSFERSLNTSPLDYDLPQTTFPPQTNGTAIVFGLNASLGAKNYTASDVADLLSSQPISYASGTSYPTAVTLAAGKWIVHHNTSTSSTRIWVNVGGTMKSLTFS</sequence>
<reference evidence="1" key="1">
    <citation type="submission" date="2020-04" db="EMBL/GenBank/DDBJ databases">
        <authorList>
            <person name="Chiriac C."/>
            <person name="Salcher M."/>
            <person name="Ghai R."/>
            <person name="Kavagutti S V."/>
        </authorList>
    </citation>
    <scope>NUCLEOTIDE SEQUENCE</scope>
</reference>
<dbReference type="EMBL" id="LR797283">
    <property type="protein sequence ID" value="CAB4199410.1"/>
    <property type="molecule type" value="Genomic_DNA"/>
</dbReference>
<proteinExistence type="predicted"/>